<protein>
    <recommendedName>
        <fullName evidence="1">GIY-YIG catalytic domain-containing protein</fullName>
    </recommendedName>
</protein>
<reference evidence="3" key="1">
    <citation type="submission" date="2023-05" db="EMBL/GenBank/DDBJ databases">
        <title>Draft genome of Pseudofrankia sp. BMG5.37.</title>
        <authorList>
            <person name="Gtari M."/>
            <person name="Ghodhbane F."/>
            <person name="Sbissi I."/>
        </authorList>
    </citation>
    <scope>NUCLEOTIDE SEQUENCE [LARGE SCALE GENOMIC DNA]</scope>
    <source>
        <strain evidence="3">BMG 814</strain>
    </source>
</reference>
<proteinExistence type="predicted"/>
<feature type="domain" description="GIY-YIG catalytic" evidence="1">
    <location>
        <begin position="35"/>
        <end position="158"/>
    </location>
</feature>
<dbReference type="InterPro" id="IPR049311">
    <property type="entry name" value="GIY_YIG_cat"/>
</dbReference>
<dbReference type="EMBL" id="JASNFN010000004">
    <property type="protein sequence ID" value="MDP5182319.1"/>
    <property type="molecule type" value="Genomic_DNA"/>
</dbReference>
<comment type="caution">
    <text evidence="2">The sequence shown here is derived from an EMBL/GenBank/DDBJ whole genome shotgun (WGS) entry which is preliminary data.</text>
</comment>
<gene>
    <name evidence="2" type="ORF">QOZ88_06685</name>
</gene>
<evidence type="ECO:0000313" key="3">
    <source>
        <dbReference type="Proteomes" id="UP001233673"/>
    </source>
</evidence>
<organism evidence="2 3">
    <name type="scientific">Blastococcus carthaginiensis</name>
    <dbReference type="NCBI Taxonomy" id="3050034"/>
    <lineage>
        <taxon>Bacteria</taxon>
        <taxon>Bacillati</taxon>
        <taxon>Actinomycetota</taxon>
        <taxon>Actinomycetes</taxon>
        <taxon>Geodermatophilales</taxon>
        <taxon>Geodermatophilaceae</taxon>
        <taxon>Blastococcus</taxon>
    </lineage>
</organism>
<evidence type="ECO:0000259" key="1">
    <source>
        <dbReference type="Pfam" id="PF20815"/>
    </source>
</evidence>
<name>A0ABT9IAX4_9ACTN</name>
<accession>A0ABT9IAX4</accession>
<sequence>MSTAETDATRFLAPQRTWRREDVLLRPSPIPAAPGVYGWWFDRLPAPIEASRCNTWLGLTLLYTGISPKRPPMNGRPPSKSHLRERIKTHYTGNAEGSTLRKTLGCLLTEELGIQLRRVGSGSRRTFVEGERTLSEWMAEHAFVTYVEHPNPWKLEEESSARWMFP</sequence>
<evidence type="ECO:0000313" key="2">
    <source>
        <dbReference type="EMBL" id="MDP5182319.1"/>
    </source>
</evidence>
<dbReference type="Pfam" id="PF20815">
    <property type="entry name" value="GIY_YIG_2"/>
    <property type="match status" value="1"/>
</dbReference>
<keyword evidence="3" id="KW-1185">Reference proteome</keyword>
<dbReference type="RefSeq" id="WP_305999013.1">
    <property type="nucleotide sequence ID" value="NZ_JASNFN010000004.1"/>
</dbReference>
<dbReference type="Proteomes" id="UP001233673">
    <property type="component" value="Unassembled WGS sequence"/>
</dbReference>